<evidence type="ECO:0000313" key="2">
    <source>
        <dbReference type="EMBL" id="QOV89856.1"/>
    </source>
</evidence>
<name>A0A7M2WWK7_9BACT</name>
<reference evidence="2 3" key="1">
    <citation type="submission" date="2020-10" db="EMBL/GenBank/DDBJ databases">
        <title>Wide distribution of Phycisphaera-like planctomycetes from WD2101 soil group in peatlands and genome analysis of the first cultivated representative.</title>
        <authorList>
            <person name="Dedysh S.N."/>
            <person name="Beletsky A.V."/>
            <person name="Ivanova A."/>
            <person name="Kulichevskaya I.S."/>
            <person name="Suzina N.E."/>
            <person name="Philippov D.A."/>
            <person name="Rakitin A.L."/>
            <person name="Mardanov A.V."/>
            <person name="Ravin N.V."/>
        </authorList>
    </citation>
    <scope>NUCLEOTIDE SEQUENCE [LARGE SCALE GENOMIC DNA]</scope>
    <source>
        <strain evidence="2 3">M1803</strain>
    </source>
</reference>
<accession>A0A7M2WWK7</accession>
<dbReference type="Pfam" id="PF13088">
    <property type="entry name" value="BNR_2"/>
    <property type="match status" value="1"/>
</dbReference>
<keyword evidence="3" id="KW-1185">Reference proteome</keyword>
<dbReference type="Proteomes" id="UP000593765">
    <property type="component" value="Chromosome"/>
</dbReference>
<dbReference type="PANTHER" id="PTHR43752:SF2">
    <property type="entry name" value="BNR_ASP-BOX REPEAT FAMILY PROTEIN"/>
    <property type="match status" value="1"/>
</dbReference>
<feature type="domain" description="Sialidase" evidence="1">
    <location>
        <begin position="66"/>
        <end position="344"/>
    </location>
</feature>
<dbReference type="PANTHER" id="PTHR43752">
    <property type="entry name" value="BNR/ASP-BOX REPEAT FAMILY PROTEIN"/>
    <property type="match status" value="1"/>
</dbReference>
<dbReference type="CDD" id="cd15482">
    <property type="entry name" value="Sialidase_non-viral"/>
    <property type="match status" value="1"/>
</dbReference>
<protein>
    <submittedName>
        <fullName evidence="2">Exo-alpha-sialidase</fullName>
    </submittedName>
</protein>
<evidence type="ECO:0000259" key="1">
    <source>
        <dbReference type="Pfam" id="PF13088"/>
    </source>
</evidence>
<dbReference type="KEGG" id="hbs:IPV69_00330"/>
<dbReference type="AlphaFoldDB" id="A0A7M2WWK7"/>
<organism evidence="2 3">
    <name type="scientific">Humisphaera borealis</name>
    <dbReference type="NCBI Taxonomy" id="2807512"/>
    <lineage>
        <taxon>Bacteria</taxon>
        <taxon>Pseudomonadati</taxon>
        <taxon>Planctomycetota</taxon>
        <taxon>Phycisphaerae</taxon>
        <taxon>Tepidisphaerales</taxon>
        <taxon>Tepidisphaeraceae</taxon>
        <taxon>Humisphaera</taxon>
    </lineage>
</organism>
<dbReference type="InterPro" id="IPR036278">
    <property type="entry name" value="Sialidase_sf"/>
</dbReference>
<dbReference type="SUPFAM" id="SSF50939">
    <property type="entry name" value="Sialidases"/>
    <property type="match status" value="1"/>
</dbReference>
<dbReference type="RefSeq" id="WP_206292916.1">
    <property type="nucleotide sequence ID" value="NZ_CP063458.1"/>
</dbReference>
<proteinExistence type="predicted"/>
<dbReference type="InterPro" id="IPR011040">
    <property type="entry name" value="Sialidase"/>
</dbReference>
<dbReference type="Gene3D" id="2.120.10.10">
    <property type="match status" value="2"/>
</dbReference>
<dbReference type="EMBL" id="CP063458">
    <property type="protein sequence ID" value="QOV89856.1"/>
    <property type="molecule type" value="Genomic_DNA"/>
</dbReference>
<evidence type="ECO:0000313" key="3">
    <source>
        <dbReference type="Proteomes" id="UP000593765"/>
    </source>
</evidence>
<gene>
    <name evidence="2" type="ORF">IPV69_00330</name>
</gene>
<sequence>MRSILFTIGLCVSSFALRVGAESVVIPDVAKPGQGAYVSAELIYPLDNKPTPQCHASTIVETPTGLVAAWFGGTAESKPDVGIWVSRHDGKAWGKPVEVADGVQSPDKRFPCWNPVLFQPKSGPLLLFYKVGPTPSSWWGMLRTSEDGGKTWSAAKKMGEDPKIGHLLGPVKNKPIQLKDGTILCPSSSEHDGWRVHFEATKDLGKTWEVIGPIHDGREFGAIQPSILTYADGGMQVLCRSKQEKVTQAWSQDGGKTWGPMSATALPNPNSGTDAVTLADGRQLLIYNHTTRLGLGLPAKGREMLNLAISKDGKDWKTVLTLEKQKGEYSYPAIIQTADGKVHITYTYQRQTIKHVVLDAGKLE</sequence>